<reference evidence="4" key="1">
    <citation type="submission" date="2018-08" db="EMBL/GenBank/DDBJ databases">
        <authorList>
            <person name="Chevrot R."/>
        </authorList>
    </citation>
    <scope>NUCLEOTIDE SEQUENCE [LARGE SCALE GENOMIC DNA]</scope>
</reference>
<evidence type="ECO:0000256" key="1">
    <source>
        <dbReference type="ARBA" id="ARBA00023002"/>
    </source>
</evidence>
<evidence type="ECO:0000313" key="3">
    <source>
        <dbReference type="EMBL" id="SYX83685.1"/>
    </source>
</evidence>
<organism evidence="3 4">
    <name type="scientific">Paenibacillus alvei</name>
    <name type="common">Bacillus alvei</name>
    <dbReference type="NCBI Taxonomy" id="44250"/>
    <lineage>
        <taxon>Bacteria</taxon>
        <taxon>Bacillati</taxon>
        <taxon>Bacillota</taxon>
        <taxon>Bacilli</taxon>
        <taxon>Bacillales</taxon>
        <taxon>Paenibacillaceae</taxon>
        <taxon>Paenibacillus</taxon>
    </lineage>
</organism>
<keyword evidence="1 3" id="KW-0560">Oxidoreductase</keyword>
<dbReference type="InterPro" id="IPR023210">
    <property type="entry name" value="NADP_OxRdtase_dom"/>
</dbReference>
<dbReference type="EMBL" id="LS992241">
    <property type="protein sequence ID" value="SYX83685.1"/>
    <property type="molecule type" value="Genomic_DNA"/>
</dbReference>
<dbReference type="GO" id="GO:0016491">
    <property type="term" value="F:oxidoreductase activity"/>
    <property type="evidence" value="ECO:0007669"/>
    <property type="project" value="UniProtKB-KW"/>
</dbReference>
<evidence type="ECO:0000313" key="4">
    <source>
        <dbReference type="Proteomes" id="UP000304148"/>
    </source>
</evidence>
<evidence type="ECO:0000259" key="2">
    <source>
        <dbReference type="Pfam" id="PF00248"/>
    </source>
</evidence>
<dbReference type="InterPro" id="IPR050523">
    <property type="entry name" value="AKR_Detox_Biosynth"/>
</dbReference>
<dbReference type="SUPFAM" id="SSF51430">
    <property type="entry name" value="NAD(P)-linked oxidoreductase"/>
    <property type="match status" value="1"/>
</dbReference>
<gene>
    <name evidence="3" type="primary">yccK</name>
    <name evidence="3" type="ORF">PBLR_12107</name>
</gene>
<dbReference type="FunFam" id="3.20.20.100:FF:000004">
    <property type="entry name" value="Oxidoreductase, aldo/keto reductase"/>
    <property type="match status" value="1"/>
</dbReference>
<dbReference type="PANTHER" id="PTHR43364">
    <property type="entry name" value="NADH-SPECIFIC METHYLGLYOXAL REDUCTASE-RELATED"/>
    <property type="match status" value="1"/>
</dbReference>
<protein>
    <submittedName>
        <fullName evidence="3">Uncharacterized oxidoreductase YccK</fullName>
        <ecNumber evidence="3">1.-.-.-</ecNumber>
    </submittedName>
</protein>
<dbReference type="Proteomes" id="UP000304148">
    <property type="component" value="Chromosome"/>
</dbReference>
<dbReference type="AlphaFoldDB" id="A0A383R989"/>
<dbReference type="InterPro" id="IPR036812">
    <property type="entry name" value="NAD(P)_OxRdtase_dom_sf"/>
</dbReference>
<dbReference type="RefSeq" id="WP_138185730.1">
    <property type="nucleotide sequence ID" value="NZ_LS992241.1"/>
</dbReference>
<dbReference type="InterPro" id="IPR020471">
    <property type="entry name" value="AKR"/>
</dbReference>
<sequence length="311" mass="34737">MKYTTLKKSSIQISEIGFGTNAVGGHNNYTNVNEDIGKQTVREAVEQGIMLLDTADAYGFGRSEELIGEVVQDCRNNLVLATKGGIEKLDDGSIRFNNHPHYLRHAVEASMKRLQTDYIDIYYIHFIDERIPLSESIGELTRLQEEGKIRAIGISNVTVDQVKEANATNAISVLQSPYHMLDRSAEEELLPYCRDHDISFIPYGPLAFGILGGKYKPDMTLDDGDWRKDLELFQPDVFKQHLHRVEKLKAIASVQQLTLPNLALAWLLHQPGVDAVIPGGKRVEQIHHNAAASGIQLPASTWNQVKLILEG</sequence>
<proteinExistence type="predicted"/>
<name>A0A383R989_PAEAL</name>
<feature type="domain" description="NADP-dependent oxidoreductase" evidence="2">
    <location>
        <begin position="15"/>
        <end position="308"/>
    </location>
</feature>
<dbReference type="PANTHER" id="PTHR43364:SF4">
    <property type="entry name" value="NAD(P)-LINKED OXIDOREDUCTASE SUPERFAMILY PROTEIN"/>
    <property type="match status" value="1"/>
</dbReference>
<dbReference type="GO" id="GO:0005829">
    <property type="term" value="C:cytosol"/>
    <property type="evidence" value="ECO:0007669"/>
    <property type="project" value="TreeGrafter"/>
</dbReference>
<dbReference type="EC" id="1.-.-.-" evidence="3"/>
<dbReference type="PRINTS" id="PR00069">
    <property type="entry name" value="ALDKETRDTASE"/>
</dbReference>
<accession>A0A383R989</accession>
<dbReference type="Pfam" id="PF00248">
    <property type="entry name" value="Aldo_ket_red"/>
    <property type="match status" value="1"/>
</dbReference>
<dbReference type="Gene3D" id="3.20.20.100">
    <property type="entry name" value="NADP-dependent oxidoreductase domain"/>
    <property type="match status" value="1"/>
</dbReference>